<dbReference type="PROSITE" id="PS50878">
    <property type="entry name" value="RT_POL"/>
    <property type="match status" value="1"/>
</dbReference>
<dbReference type="Proteomes" id="UP000626795">
    <property type="component" value="Unassembled WGS sequence"/>
</dbReference>
<dbReference type="Pfam" id="PF00078">
    <property type="entry name" value="RVT_1"/>
    <property type="match status" value="1"/>
</dbReference>
<reference evidence="3" key="1">
    <citation type="submission" date="2019-05" db="EMBL/GenBank/DDBJ databases">
        <authorList>
            <person name="Hibberd M."/>
        </authorList>
    </citation>
    <scope>NUCLEOTIDE SEQUENCE</scope>
    <source>
        <strain evidence="3">Neisseria_subflava_BgEED23</strain>
    </source>
</reference>
<keyword evidence="3" id="KW-0808">Transferase</keyword>
<protein>
    <submittedName>
        <fullName evidence="3">Reverse transcriptase (RNA-dependent DNA polymerase)</fullName>
    </submittedName>
</protein>
<evidence type="ECO:0000313" key="4">
    <source>
        <dbReference type="Proteomes" id="UP000626795"/>
    </source>
</evidence>
<sequence>MSLNFDNLKNCFSFAIDNIIAHGDTDIFLFPYETRMFQDIRESIIDSLMETYRNFDNHVSISPPINIDAFSTSGYLSYRWTTQIDPYWNAFFLGLTLHLSEKIEIQRKNRSLVYSYRINPNLEDKSIFDKNIGWKSYQEESILFCKENDNIKYILSCDIADFYTRIYHHPLENALNRLDEPSHDTTKKILKLLQIFSKTTSYGLPVGGAASRILAELALNKIDNQLSYEQVKFKRFVDDYYIFCDSIDEARTQLGLLSTKLMTGLGLTIQKHKTNIYSKEEFISIATAKLQGGDDDQDANYKRFMSLDITYDPYSQNADENYELLKQELQDIDLLGLLGKEIQKAKINQSFSKRIIKSLSMLSDELFSKATITIFDNLEVLYPIYTNISYTILRHWEKVSNEAKQHLLETLGNLIRSKSYIIFNDINLSYTIKILSKENTESNLNLLMEINKQNQNLLIKSIIYQVMIKWEQMDWISDKLKSFPRMDQVDKRLAILSSYILGDEGQHWRRHYQKQFNFLENMYKQWGGYRKSNVAYPLKEAL</sequence>
<dbReference type="PANTHER" id="PTHR34047">
    <property type="entry name" value="NUCLEAR INTRON MATURASE 1, MITOCHONDRIAL-RELATED"/>
    <property type="match status" value="1"/>
</dbReference>
<dbReference type="InterPro" id="IPR000477">
    <property type="entry name" value="RT_dom"/>
</dbReference>
<dbReference type="SUPFAM" id="SSF56672">
    <property type="entry name" value="DNA/RNA polymerases"/>
    <property type="match status" value="1"/>
</dbReference>
<evidence type="ECO:0000259" key="2">
    <source>
        <dbReference type="PROSITE" id="PS50878"/>
    </source>
</evidence>
<dbReference type="GO" id="GO:0003964">
    <property type="term" value="F:RNA-directed DNA polymerase activity"/>
    <property type="evidence" value="ECO:0007669"/>
    <property type="project" value="UniProtKB-KW"/>
</dbReference>
<evidence type="ECO:0000256" key="1">
    <source>
        <dbReference type="ARBA" id="ARBA00034120"/>
    </source>
</evidence>
<dbReference type="InterPro" id="IPR051083">
    <property type="entry name" value="GrpII_Intron_Splice-Mob/Def"/>
</dbReference>
<gene>
    <name evidence="3" type="ORF">ONOEEDHL_01720</name>
</gene>
<keyword evidence="3" id="KW-0548">Nucleotidyltransferase</keyword>
<accession>A0A9X9SM60</accession>
<name>A0A9X9SM60_NEISU</name>
<comment type="caution">
    <text evidence="3">The sequence shown here is derived from an EMBL/GenBank/DDBJ whole genome shotgun (WGS) entry which is preliminary data.</text>
</comment>
<organism evidence="3 4">
    <name type="scientific">Neisseria subflava</name>
    <dbReference type="NCBI Taxonomy" id="28449"/>
    <lineage>
        <taxon>Bacteria</taxon>
        <taxon>Pseudomonadati</taxon>
        <taxon>Pseudomonadota</taxon>
        <taxon>Betaproteobacteria</taxon>
        <taxon>Neisseriales</taxon>
        <taxon>Neisseriaceae</taxon>
        <taxon>Neisseria</taxon>
    </lineage>
</organism>
<dbReference type="PANTHER" id="PTHR34047:SF8">
    <property type="entry name" value="PROTEIN YKFC"/>
    <property type="match status" value="1"/>
</dbReference>
<evidence type="ECO:0000313" key="3">
    <source>
        <dbReference type="EMBL" id="VTY02828.1"/>
    </source>
</evidence>
<dbReference type="InterPro" id="IPR043502">
    <property type="entry name" value="DNA/RNA_pol_sf"/>
</dbReference>
<dbReference type="AlphaFoldDB" id="A0A9X9SM60"/>
<keyword evidence="3" id="KW-0695">RNA-directed DNA polymerase</keyword>
<dbReference type="RefSeq" id="WP_204787877.1">
    <property type="nucleotide sequence ID" value="NZ_CABFLZ010000003.1"/>
</dbReference>
<dbReference type="EMBL" id="CABFLZ010000003">
    <property type="protein sequence ID" value="VTY02828.1"/>
    <property type="molecule type" value="Genomic_DNA"/>
</dbReference>
<proteinExistence type="inferred from homology"/>
<keyword evidence="4" id="KW-1185">Reference proteome</keyword>
<dbReference type="CDD" id="cd01646">
    <property type="entry name" value="RT_Bac_retron_I"/>
    <property type="match status" value="1"/>
</dbReference>
<feature type="domain" description="Reverse transcriptase" evidence="2">
    <location>
        <begin position="1"/>
        <end position="287"/>
    </location>
</feature>
<comment type="similarity">
    <text evidence="1">Belongs to the bacterial reverse transcriptase family.</text>
</comment>